<organism evidence="2 3">
    <name type="scientific">Hymenobacter jeongseonensis</name>
    <dbReference type="NCBI Taxonomy" id="2791027"/>
    <lineage>
        <taxon>Bacteria</taxon>
        <taxon>Pseudomonadati</taxon>
        <taxon>Bacteroidota</taxon>
        <taxon>Cytophagia</taxon>
        <taxon>Cytophagales</taxon>
        <taxon>Hymenobacteraceae</taxon>
        <taxon>Hymenobacter</taxon>
    </lineage>
</organism>
<dbReference type="Pfam" id="PF01833">
    <property type="entry name" value="TIG"/>
    <property type="match status" value="2"/>
</dbReference>
<dbReference type="InterPro" id="IPR002909">
    <property type="entry name" value="IPT_dom"/>
</dbReference>
<dbReference type="InterPro" id="IPR013783">
    <property type="entry name" value="Ig-like_fold"/>
</dbReference>
<dbReference type="EMBL" id="JADQDQ010000004">
    <property type="protein sequence ID" value="MBF9237741.1"/>
    <property type="molecule type" value="Genomic_DNA"/>
</dbReference>
<feature type="domain" description="IPT/TIG" evidence="1">
    <location>
        <begin position="264"/>
        <end position="354"/>
    </location>
</feature>
<dbReference type="NCBIfam" id="NF012200">
    <property type="entry name" value="choice_anch_D"/>
    <property type="match status" value="1"/>
</dbReference>
<reference evidence="2 3" key="1">
    <citation type="submission" date="2020-11" db="EMBL/GenBank/DDBJ databases">
        <authorList>
            <person name="Kim M.K."/>
        </authorList>
    </citation>
    <scope>NUCLEOTIDE SEQUENCE [LARGE SCALE GENOMIC DNA]</scope>
    <source>
        <strain evidence="2 3">BT683</strain>
    </source>
</reference>
<accession>A0ABS0IHA7</accession>
<sequence>MNFGTALDNKTGPIFLRIVTIAGSGGSGNRPTTGLDDFTLSYTTTPPPTTPTISVSAAAFTTFSTTAGTASASQSYTVSGTNLTANISIVAPTGYELALESATPGTPGTFAAHPVATPLVLTQAGGSVASTRIYVRLASTTTVAGSPYSGSLAHSSTDATTVNKTVSGTVTAPVPAPTITTFTPPNGPVGTVVTINGTNFISGGTTVKFNSTTATAVTFVSTSQITATVPTGATTGPITVTVSGNATTATSATDFTVDPTPNPVPTISSLSPSSALAGSAGFTLTVNGTGFVSAAVTTFTFGGTSYAPNATGFGSSSFTVAIPAAAIATAGPKTVTVTNPAPGGGTATSTFTVLTPPLATYSTASLSGSATSVSPASTATNITASTITRGFGLGTASATGGYNSSNWNDTPTLIPTEDFLAYSITVGTGFQASISGVTLIGQRTSAGPQTLELRYSTDGTNFSNPVSLGTGTLPNDGTEYSFTFSPAAGTLQAVYGTLHFRLYGYNATSSGNFNLRNSATSNALTVNGTVAVAVPGTIVVSTNGPLSVGTTQQLVPSAPPVSYTVSGSSLGFSQLTVQAPAGFQVSTTAAFTGVTGDANSVNLTPTGGVVSNTTIYVRLSGSGTVGPLAGNIVHTSGISPVQNVAVTGTLNIAPPTIGVSHEGTGIAAGGSFTFPDTRVEVRNTQTFTVSNTGGEALLISSISTTGTDFAAVGVLPTVVPAFSTATFAVRFEPTVVGVRTGTLTLVSNDPARPNYVIALSGTGLASTFVRWTGAGGNNSFFTATNWSTGAVPGASDDVLLDHSTVTGAYLVSMSGTGTVAVTLRSLTLNPGGASQPTIELEVPDTNPFSAALTITAASSQPSLSIYANAIVTNRTLASSAAGILITGNIINAYIYDGGTYQHATPRSSSDLTDNLSGVGGTENGTFVYNVIPSSPGQIISPALQGRFFGNLTFLANDPSGYTANGSSPLTINGALTVQVGTQFLNDISITNLRGNIVNSGNLRFTGTELNLDGQAPQIISGKAFGSSTASNNSGFGTTLTVAVNNPTGLTLNTNVQINGGLNLMNGVVTTSATHLLTIATAATITGGSATSFVSGPLARATGTGAASVVFPIGKEEAYRPLTLTITAQTGATTYTAEQVEGNPGQQLSPFNLIGGARLTRVSSIRSFTLSSSDAATSGTSGRVTLSFGSDDFVNNPNDPGLVVAGRTPAFPEWQSLGRSGATGTTGPGAIGTVTSTTIAALTSPATFAIGSTNMNNPLPVELSSFTAKRQGSNAVMVKWTTASEQNSAYFEVQRSLDGRQYTTVAKVQAQGNSSQLATYASLDGSAPAGTLYYRLFQADTDGKTSYSPVLTVSGSAIASKVLLFPNPAHSSISFMADAATPYRVLNQLSQSLLRGTTEAGTAKVAIDALAPGIYFLELQTATGRVVLRFEKQ</sequence>
<dbReference type="Gene3D" id="2.60.40.10">
    <property type="entry name" value="Immunoglobulins"/>
    <property type="match status" value="4"/>
</dbReference>
<gene>
    <name evidence="2" type="ORF">I2I05_10080</name>
</gene>
<protein>
    <submittedName>
        <fullName evidence="2">Choice-of-anchor D domain-containing protein</fullName>
    </submittedName>
</protein>
<feature type="domain" description="IPT/TIG" evidence="1">
    <location>
        <begin position="176"/>
        <end position="258"/>
    </location>
</feature>
<dbReference type="Proteomes" id="UP000597617">
    <property type="component" value="Unassembled WGS sequence"/>
</dbReference>
<name>A0ABS0IHA7_9BACT</name>
<dbReference type="InterPro" id="IPR014756">
    <property type="entry name" value="Ig_E-set"/>
</dbReference>
<keyword evidence="3" id="KW-1185">Reference proteome</keyword>
<dbReference type="NCBIfam" id="TIGR04183">
    <property type="entry name" value="Por_Secre_tail"/>
    <property type="match status" value="1"/>
</dbReference>
<evidence type="ECO:0000313" key="3">
    <source>
        <dbReference type="Proteomes" id="UP000597617"/>
    </source>
</evidence>
<dbReference type="CDD" id="cd00102">
    <property type="entry name" value="IPT"/>
    <property type="match status" value="1"/>
</dbReference>
<evidence type="ECO:0000313" key="2">
    <source>
        <dbReference type="EMBL" id="MBF9237741.1"/>
    </source>
</evidence>
<dbReference type="InterPro" id="IPR026444">
    <property type="entry name" value="Secre_tail"/>
</dbReference>
<dbReference type="RefSeq" id="WP_196282126.1">
    <property type="nucleotide sequence ID" value="NZ_JADQDQ010000004.1"/>
</dbReference>
<dbReference type="Gene3D" id="2.60.120.260">
    <property type="entry name" value="Galactose-binding domain-like"/>
    <property type="match status" value="1"/>
</dbReference>
<dbReference type="SMART" id="SM00429">
    <property type="entry name" value="IPT"/>
    <property type="match status" value="2"/>
</dbReference>
<evidence type="ECO:0000259" key="1">
    <source>
        <dbReference type="SMART" id="SM00429"/>
    </source>
</evidence>
<comment type="caution">
    <text evidence="2">The sequence shown here is derived from an EMBL/GenBank/DDBJ whole genome shotgun (WGS) entry which is preliminary data.</text>
</comment>
<dbReference type="SUPFAM" id="SSF81296">
    <property type="entry name" value="E set domains"/>
    <property type="match status" value="2"/>
</dbReference>
<proteinExistence type="predicted"/>